<dbReference type="AlphaFoldDB" id="A0A5C6CKU7"/>
<sequence>MTNRARQRETTRRLDIARIPFGVFNRKARIVLASLRNYVGGQSVSNRFQRDTVHWTVDAWQPGLGHEV</sequence>
<keyword evidence="2" id="KW-1185">Reference proteome</keyword>
<dbReference type="Proteomes" id="UP000316304">
    <property type="component" value="Unassembled WGS sequence"/>
</dbReference>
<name>A0A5C6CKU7_9BACT</name>
<protein>
    <submittedName>
        <fullName evidence="1">Uncharacterized protein</fullName>
    </submittedName>
</protein>
<reference evidence="1 2" key="1">
    <citation type="submission" date="2019-02" db="EMBL/GenBank/DDBJ databases">
        <title>Deep-cultivation of Planctomycetes and their phenomic and genomic characterization uncovers novel biology.</title>
        <authorList>
            <person name="Wiegand S."/>
            <person name="Jogler M."/>
            <person name="Boedeker C."/>
            <person name="Pinto D."/>
            <person name="Vollmers J."/>
            <person name="Rivas-Marin E."/>
            <person name="Kohn T."/>
            <person name="Peeters S.H."/>
            <person name="Heuer A."/>
            <person name="Rast P."/>
            <person name="Oberbeckmann S."/>
            <person name="Bunk B."/>
            <person name="Jeske O."/>
            <person name="Meyerdierks A."/>
            <person name="Storesund J.E."/>
            <person name="Kallscheuer N."/>
            <person name="Luecker S."/>
            <person name="Lage O.M."/>
            <person name="Pohl T."/>
            <person name="Merkel B.J."/>
            <person name="Hornburger P."/>
            <person name="Mueller R.-W."/>
            <person name="Bruemmer F."/>
            <person name="Labrenz M."/>
            <person name="Spormann A.M."/>
            <person name="Op Den Camp H."/>
            <person name="Overmann J."/>
            <person name="Amann R."/>
            <person name="Jetten M.S.M."/>
            <person name="Mascher T."/>
            <person name="Medema M.H."/>
            <person name="Devos D.P."/>
            <person name="Kaster A.-K."/>
            <person name="Ovreas L."/>
            <person name="Rohde M."/>
            <person name="Galperin M.Y."/>
            <person name="Jogler C."/>
        </authorList>
    </citation>
    <scope>NUCLEOTIDE SEQUENCE [LARGE SCALE GENOMIC DNA]</scope>
    <source>
        <strain evidence="1 2">Pla52o</strain>
    </source>
</reference>
<organism evidence="1 2">
    <name type="scientific">Novipirellula galeiformis</name>
    <dbReference type="NCBI Taxonomy" id="2528004"/>
    <lineage>
        <taxon>Bacteria</taxon>
        <taxon>Pseudomonadati</taxon>
        <taxon>Planctomycetota</taxon>
        <taxon>Planctomycetia</taxon>
        <taxon>Pirellulales</taxon>
        <taxon>Pirellulaceae</taxon>
        <taxon>Novipirellula</taxon>
    </lineage>
</organism>
<accession>A0A5C6CKU7</accession>
<comment type="caution">
    <text evidence="1">The sequence shown here is derived from an EMBL/GenBank/DDBJ whole genome shotgun (WGS) entry which is preliminary data.</text>
</comment>
<gene>
    <name evidence="1" type="ORF">Pla52o_13650</name>
</gene>
<evidence type="ECO:0000313" key="1">
    <source>
        <dbReference type="EMBL" id="TWU25068.1"/>
    </source>
</evidence>
<proteinExistence type="predicted"/>
<dbReference type="EMBL" id="SJPT01000002">
    <property type="protein sequence ID" value="TWU25068.1"/>
    <property type="molecule type" value="Genomic_DNA"/>
</dbReference>
<evidence type="ECO:0000313" key="2">
    <source>
        <dbReference type="Proteomes" id="UP000316304"/>
    </source>
</evidence>